<dbReference type="NCBIfam" id="NF041492">
    <property type="entry name" value="MobF"/>
    <property type="match status" value="1"/>
</dbReference>
<name>A0A4R7V4T6_9PSEU</name>
<comment type="caution">
    <text evidence="3">The sequence shown here is derived from an EMBL/GenBank/DDBJ whole genome shotgun (WGS) entry which is preliminary data.</text>
</comment>
<dbReference type="OrthoDB" id="4524286at2"/>
<gene>
    <name evidence="3" type="ORF">CLV71_115165</name>
</gene>
<evidence type="ECO:0000313" key="4">
    <source>
        <dbReference type="Proteomes" id="UP000294927"/>
    </source>
</evidence>
<feature type="region of interest" description="Disordered" evidence="1">
    <location>
        <begin position="1242"/>
        <end position="1277"/>
    </location>
</feature>
<evidence type="ECO:0000313" key="3">
    <source>
        <dbReference type="EMBL" id="TDV43702.1"/>
    </source>
</evidence>
<evidence type="ECO:0000256" key="1">
    <source>
        <dbReference type="SAM" id="MobiDB-lite"/>
    </source>
</evidence>
<dbReference type="InterPro" id="IPR014862">
    <property type="entry name" value="TrwC"/>
</dbReference>
<dbReference type="CDD" id="cd18809">
    <property type="entry name" value="SF1_C_RecD"/>
    <property type="match status" value="1"/>
</dbReference>
<proteinExistence type="predicted"/>
<dbReference type="Proteomes" id="UP000294927">
    <property type="component" value="Unassembled WGS sequence"/>
</dbReference>
<dbReference type="SUPFAM" id="SSF52540">
    <property type="entry name" value="P-loop containing nucleoside triphosphate hydrolases"/>
    <property type="match status" value="2"/>
</dbReference>
<accession>A0A4R7V4T6</accession>
<sequence length="1277" mass="139657">MTCHVLHAGDGYQYLTRQVASGDVQRSAHDPLVAYYTVEGNPPGQWVGSGIADLDVSGIVSEEQMLALFGEGLRPDANAFIAERVAAGMSFEKARGQARLGRRFAQYDNEIPLVRDAAAAYAAFEREHHRRPSVVERRRLKEDIAQAHLSGHGSCLAITAEAIKKYIADELGRARHAVAGFDLVFSPVKSVSLLWALGGHEIRAAVEEIHEAAWRRALVYGEQVAAFTRMGAGGIAQVPSKGFVAVAFVHRDSRAGDPDLHTHVTVANRVMGEDGRWRTLDSKQLHAAAVSMSEVYNSTVEQGIVDRFGAEFVDVPKGPGKRAVREIAGMPLEWIRGFSRRRTQVEAGYDELVRDYVRRHGHTPPRTVQIQLAQQATLATRPTKSALRTLADQIADWTHHAHELLPGASIPDVIAGCLHRQTASLEYDPERVAAAVVDVVSANRATWNIFHIRAEAHRQLRPVDFAGAEERMAAVETVARLALDRDSVLLDVEVEPVPSLLQRPDGESVFIRHGSQRYTSEQILAAEQRLVDAAQTAAGPVVSRFARDLAIRRFETSNRKKVRLNPGQHALVEHFVSSGLFLAVGIGPPGTGKSTAMRAVREAWQSTGGRVLGFAPSAVAASVLGDELGVRANTIHSLLLAHALGVDLDIQRGDMLLVDEAGMADTRSLDGVRAIAAEHGAVVRLLGDHRQLSAVEAGGALRLIYHDTGGVELTDVRRFADPAEAAAVLQFRVGDKQALRFYADNGRLVGGVRAVALDRLYADWKADVAAGRTSIMMSDSTDVARELSARAQAERRATGVAELGGVDLHDGTHAGVGDRVVTRKNRRQLTVLGGRDYVKNGDLWEVEKRHTDGRLTVRHVQHRGRRTLPAWYVAEWVELGYAATVHRSQGMTVDTARAFLTIAATREAALVALSRGVHGNYAYLDTETVLHPDEPTILPGDLFYRYREATPAIRALAAILAREGAELSATETLRQALADLELLSRLVPEYDYGLDVHRGPHAAEQAEQWIGDAFPHPRGEVDADDVITDDAWPALRALLHKINDAGRDPVDLLRERAAKREFASDPRNPARSAAKVLHYRLADDLPYPPDGVGRPDLLPGWVSSPPIPDLDRPDLDPDRSELAGWLRARAHRIADRVRDLGEHAAHNPPVWVAGLGDLPHDPVAREVWIRRAGHVAAYRERWQVPDSNPALLPPCDRGEQGRARAWVAHYLAQHPVPEPLVDDQLAARTSQVRSRLDALKIRIARPTNPATDHEPSPSEEPAPETTPAAGQDLDIGL</sequence>
<dbReference type="Gene3D" id="2.30.30.940">
    <property type="match status" value="1"/>
</dbReference>
<dbReference type="Gene3D" id="3.40.50.300">
    <property type="entry name" value="P-loop containing nucleotide triphosphate hydrolases"/>
    <property type="match status" value="2"/>
</dbReference>
<protein>
    <submittedName>
        <fullName evidence="3">Conjugative relaxase-like TrwC/TraI family protein</fullName>
    </submittedName>
</protein>
<dbReference type="AlphaFoldDB" id="A0A4R7V4T6"/>
<dbReference type="EMBL" id="SOCP01000015">
    <property type="protein sequence ID" value="TDV43702.1"/>
    <property type="molecule type" value="Genomic_DNA"/>
</dbReference>
<organism evidence="3 4">
    <name type="scientific">Actinophytocola oryzae</name>
    <dbReference type="NCBI Taxonomy" id="502181"/>
    <lineage>
        <taxon>Bacteria</taxon>
        <taxon>Bacillati</taxon>
        <taxon>Actinomycetota</taxon>
        <taxon>Actinomycetes</taxon>
        <taxon>Pseudonocardiales</taxon>
        <taxon>Pseudonocardiaceae</taxon>
    </lineage>
</organism>
<feature type="domain" description="TrwC relaxase" evidence="2">
    <location>
        <begin position="8"/>
        <end position="403"/>
    </location>
</feature>
<dbReference type="SUPFAM" id="SSF55464">
    <property type="entry name" value="Origin of replication-binding domain, RBD-like"/>
    <property type="match status" value="1"/>
</dbReference>
<dbReference type="Pfam" id="PF13604">
    <property type="entry name" value="AAA_30"/>
    <property type="match status" value="1"/>
</dbReference>
<dbReference type="Pfam" id="PF08751">
    <property type="entry name" value="TrwC"/>
    <property type="match status" value="1"/>
</dbReference>
<dbReference type="InterPro" id="IPR027417">
    <property type="entry name" value="P-loop_NTPase"/>
</dbReference>
<reference evidence="3 4" key="1">
    <citation type="submission" date="2019-03" db="EMBL/GenBank/DDBJ databases">
        <title>Genomic Encyclopedia of Archaeal and Bacterial Type Strains, Phase II (KMG-II): from individual species to whole genera.</title>
        <authorList>
            <person name="Goeker M."/>
        </authorList>
    </citation>
    <scope>NUCLEOTIDE SEQUENCE [LARGE SCALE GENOMIC DNA]</scope>
    <source>
        <strain evidence="3 4">DSM 45499</strain>
    </source>
</reference>
<keyword evidence="4" id="KW-1185">Reference proteome</keyword>
<dbReference type="CDD" id="cd17933">
    <property type="entry name" value="DEXSc_RecD-like"/>
    <property type="match status" value="1"/>
</dbReference>
<evidence type="ECO:0000259" key="2">
    <source>
        <dbReference type="Pfam" id="PF08751"/>
    </source>
</evidence>